<dbReference type="EMBL" id="RPGO01000017">
    <property type="protein sequence ID" value="RZB31396.1"/>
    <property type="molecule type" value="Genomic_DNA"/>
</dbReference>
<protein>
    <recommendedName>
        <fullName evidence="1">Restriction endonuclease type IV Mrr domain-containing protein</fullName>
    </recommendedName>
</protein>
<evidence type="ECO:0000313" key="3">
    <source>
        <dbReference type="Proteomes" id="UP000291831"/>
    </source>
</evidence>
<comment type="caution">
    <text evidence="2">The sequence shown here is derived from an EMBL/GenBank/DDBJ whole genome shotgun (WGS) entry which is preliminary data.</text>
</comment>
<dbReference type="AlphaFoldDB" id="A0A8B3S329"/>
<evidence type="ECO:0000313" key="2">
    <source>
        <dbReference type="EMBL" id="RZB31396.1"/>
    </source>
</evidence>
<name>A0A8B3S329_9EURY</name>
<feature type="domain" description="Restriction endonuclease type IV Mrr" evidence="1">
    <location>
        <begin position="34"/>
        <end position="115"/>
    </location>
</feature>
<dbReference type="InterPro" id="IPR011335">
    <property type="entry name" value="Restrct_endonuc-II-like"/>
</dbReference>
<reference evidence="3" key="1">
    <citation type="submission" date="2019-01" db="EMBL/GenBank/DDBJ databases">
        <title>Anaerobic oxidation of ethane by archaea from a marine hydrocarbon seep.</title>
        <authorList>
            <person name="Musat F."/>
        </authorList>
    </citation>
    <scope>NUCLEOTIDE SEQUENCE [LARGE SCALE GENOMIC DNA]</scope>
</reference>
<dbReference type="SUPFAM" id="SSF52980">
    <property type="entry name" value="Restriction endonuclease-like"/>
    <property type="match status" value="1"/>
</dbReference>
<sequence>MAKSGKNFENLVAKIEKAFAGPAEVKQNDYLLDFTTGKKRQVDITIRSKVAEYLILIIVECRDHKKPVGSGYIEEICTKRDCVRADKTVIVSSSGFSKPAIQKAKNFGITLLNIEDANNFPWQNLLPTVITGSNMLHRFKAFFHDFKEDITNLTPAPEYIAFLENPDQETKIFRGGNNERYSLIDIWNKKINLDSAFKQIPVNSGIVERKFCVQFNEKNCIYIKFQEKLVPIEKLYLTVLLSKEEKFSEILDRKVRTSMTNQKPPISYTKAESKHGFFDMDLEVMFKYDSIKVVKKEDSEKEEEKKSRQ</sequence>
<proteinExistence type="predicted"/>
<dbReference type="GO" id="GO:0003677">
    <property type="term" value="F:DNA binding"/>
    <property type="evidence" value="ECO:0007669"/>
    <property type="project" value="InterPro"/>
</dbReference>
<dbReference type="Gene3D" id="3.40.1350.10">
    <property type="match status" value="1"/>
</dbReference>
<evidence type="ECO:0000259" key="1">
    <source>
        <dbReference type="Pfam" id="PF04471"/>
    </source>
</evidence>
<dbReference type="GO" id="GO:0009307">
    <property type="term" value="P:DNA restriction-modification system"/>
    <property type="evidence" value="ECO:0007669"/>
    <property type="project" value="InterPro"/>
</dbReference>
<organism evidence="2 3">
    <name type="scientific">Candidatus Argoarchaeum ethanivorans</name>
    <dbReference type="NCBI Taxonomy" id="2608793"/>
    <lineage>
        <taxon>Archaea</taxon>
        <taxon>Methanobacteriati</taxon>
        <taxon>Methanobacteriota</taxon>
        <taxon>Stenosarchaea group</taxon>
        <taxon>Methanomicrobia</taxon>
        <taxon>Methanosarcinales</taxon>
        <taxon>Methanosarcinales incertae sedis</taxon>
        <taxon>GOM Arc I cluster</taxon>
        <taxon>Candidatus Argoarchaeum</taxon>
    </lineage>
</organism>
<dbReference type="InterPro" id="IPR011856">
    <property type="entry name" value="tRNA_endonuc-like_dom_sf"/>
</dbReference>
<accession>A0A8B3S329</accession>
<gene>
    <name evidence="2" type="ORF">AEth_00726</name>
</gene>
<dbReference type="Pfam" id="PF04471">
    <property type="entry name" value="Mrr_cat"/>
    <property type="match status" value="1"/>
</dbReference>
<dbReference type="Proteomes" id="UP000291831">
    <property type="component" value="Unassembled WGS sequence"/>
</dbReference>
<dbReference type="InterPro" id="IPR007560">
    <property type="entry name" value="Restrct_endonuc_IV_Mrr"/>
</dbReference>
<dbReference type="GO" id="GO:0004519">
    <property type="term" value="F:endonuclease activity"/>
    <property type="evidence" value="ECO:0007669"/>
    <property type="project" value="InterPro"/>
</dbReference>